<keyword evidence="3" id="KW-0547">Nucleotide-binding</keyword>
<dbReference type="Gene3D" id="3.90.320.10">
    <property type="match status" value="1"/>
</dbReference>
<evidence type="ECO:0000256" key="5">
    <source>
        <dbReference type="ARBA" id="ARBA00022801"/>
    </source>
</evidence>
<proteinExistence type="inferred from homology"/>
<evidence type="ECO:0000256" key="7">
    <source>
        <dbReference type="ARBA" id="ARBA00022840"/>
    </source>
</evidence>
<dbReference type="Gene3D" id="1.10.275.40">
    <property type="match status" value="1"/>
</dbReference>
<evidence type="ECO:0000256" key="6">
    <source>
        <dbReference type="ARBA" id="ARBA00022806"/>
    </source>
</evidence>
<dbReference type="PROSITE" id="PS51193">
    <property type="entry name" value="HELICASE_ATP_BIND_2"/>
    <property type="match status" value="1"/>
</dbReference>
<dbReference type="PANTHER" id="PTHR11472">
    <property type="entry name" value="DNA REPAIR DEAD HELICASE RAD3/XP-D SUBFAMILY MEMBER"/>
    <property type="match status" value="1"/>
</dbReference>
<evidence type="ECO:0000256" key="9">
    <source>
        <dbReference type="ARBA" id="ARBA00023014"/>
    </source>
</evidence>
<dbReference type="Gene3D" id="3.40.50.300">
    <property type="entry name" value="P-loop containing nucleotide triphosphate hydrolases"/>
    <property type="match status" value="2"/>
</dbReference>
<dbReference type="InterPro" id="IPR006555">
    <property type="entry name" value="ATP-dep_Helicase_C"/>
</dbReference>
<gene>
    <name evidence="15" type="ORF">ETSY1_34690</name>
</gene>
<dbReference type="SMART" id="SM00488">
    <property type="entry name" value="DEXDc2"/>
    <property type="match status" value="1"/>
</dbReference>
<dbReference type="Proteomes" id="UP000019141">
    <property type="component" value="Unassembled WGS sequence"/>
</dbReference>
<evidence type="ECO:0000256" key="11">
    <source>
        <dbReference type="ARBA" id="ARBA00023204"/>
    </source>
</evidence>
<dbReference type="HOGENOM" id="CLU_006515_7_0_7"/>
<keyword evidence="12" id="KW-0413">Isomerase</keyword>
<name>W4L8R8_ENTF1</name>
<keyword evidence="11" id="KW-0234">DNA repair</keyword>
<dbReference type="InterPro" id="IPR010614">
    <property type="entry name" value="RAD3-like_helicase_DEAD"/>
</dbReference>
<keyword evidence="4" id="KW-0227">DNA damage</keyword>
<dbReference type="GO" id="GO:0016818">
    <property type="term" value="F:hydrolase activity, acting on acid anhydrides, in phosphorus-containing anhydrides"/>
    <property type="evidence" value="ECO:0007669"/>
    <property type="project" value="InterPro"/>
</dbReference>
<evidence type="ECO:0000256" key="13">
    <source>
        <dbReference type="ARBA" id="ARBA00038058"/>
    </source>
</evidence>
<organism evidence="15 16">
    <name type="scientific">Entotheonella factor</name>
    <dbReference type="NCBI Taxonomy" id="1429438"/>
    <lineage>
        <taxon>Bacteria</taxon>
        <taxon>Pseudomonadati</taxon>
        <taxon>Nitrospinota/Tectimicrobiota group</taxon>
        <taxon>Candidatus Tectimicrobiota</taxon>
        <taxon>Candidatus Entotheonellia</taxon>
        <taxon>Candidatus Entotheonellales</taxon>
        <taxon>Candidatus Entotheonellaceae</taxon>
        <taxon>Candidatus Entotheonella</taxon>
    </lineage>
</organism>
<dbReference type="GO" id="GO:0006281">
    <property type="term" value="P:DNA repair"/>
    <property type="evidence" value="ECO:0007669"/>
    <property type="project" value="UniProtKB-KW"/>
</dbReference>
<dbReference type="InterPro" id="IPR027417">
    <property type="entry name" value="P-loop_NTPase"/>
</dbReference>
<keyword evidence="9" id="KW-0411">Iron-sulfur</keyword>
<comment type="similarity">
    <text evidence="13">Belongs to the helicase family. DinG subfamily.</text>
</comment>
<dbReference type="InterPro" id="IPR014013">
    <property type="entry name" value="Helic_SF1/SF2_ATP-bd_DinG/Rad3"/>
</dbReference>
<evidence type="ECO:0000256" key="4">
    <source>
        <dbReference type="ARBA" id="ARBA00022763"/>
    </source>
</evidence>
<keyword evidence="1" id="KW-0004">4Fe-4S</keyword>
<dbReference type="GO" id="GO:0046872">
    <property type="term" value="F:metal ion binding"/>
    <property type="evidence" value="ECO:0007669"/>
    <property type="project" value="UniProtKB-KW"/>
</dbReference>
<evidence type="ECO:0000256" key="3">
    <source>
        <dbReference type="ARBA" id="ARBA00022741"/>
    </source>
</evidence>
<evidence type="ECO:0000259" key="14">
    <source>
        <dbReference type="PROSITE" id="PS51193"/>
    </source>
</evidence>
<keyword evidence="16" id="KW-1185">Reference proteome</keyword>
<reference evidence="15 16" key="1">
    <citation type="journal article" date="2014" name="Nature">
        <title>An environmental bacterial taxon with a large and distinct metabolic repertoire.</title>
        <authorList>
            <person name="Wilson M.C."/>
            <person name="Mori T."/>
            <person name="Ruckert C."/>
            <person name="Uria A.R."/>
            <person name="Helf M.J."/>
            <person name="Takada K."/>
            <person name="Gernert C."/>
            <person name="Steffens U.A."/>
            <person name="Heycke N."/>
            <person name="Schmitt S."/>
            <person name="Rinke C."/>
            <person name="Helfrich E.J."/>
            <person name="Brachmann A.O."/>
            <person name="Gurgui C."/>
            <person name="Wakimoto T."/>
            <person name="Kracht M."/>
            <person name="Crusemann M."/>
            <person name="Hentschel U."/>
            <person name="Abe I."/>
            <person name="Matsunaga S."/>
            <person name="Kalinowski J."/>
            <person name="Takeyama H."/>
            <person name="Piel J."/>
        </authorList>
    </citation>
    <scope>NUCLEOTIDE SEQUENCE [LARGE SCALE GENOMIC DNA]</scope>
    <source>
        <strain evidence="16">TSY1</strain>
    </source>
</reference>
<dbReference type="Gene3D" id="1.10.30.20">
    <property type="entry name" value="Bacterial XPD DNA helicase, FeS cluster domain"/>
    <property type="match status" value="1"/>
</dbReference>
<evidence type="ECO:0000256" key="1">
    <source>
        <dbReference type="ARBA" id="ARBA00022485"/>
    </source>
</evidence>
<dbReference type="InterPro" id="IPR042493">
    <property type="entry name" value="XPD_DNA_FeS"/>
</dbReference>
<keyword evidence="10" id="KW-0238">DNA-binding</keyword>
<feature type="domain" description="Helicase ATP-binding" evidence="14">
    <location>
        <begin position="190"/>
        <end position="437"/>
    </location>
</feature>
<sequence>MTIRYDPSKATLRLSIGDLVSAAFPGSIHMAPMLRSRASLGRQVHETHQTAQQAADDTYRAEVSIRHEMSLDDHTVIIQGRVDGVYDDGAVRIVEEIKSLLLPSEDFANVTLAQYPTYEKQLALYLYLMGQTYDGPMRGHLVLINLADNARTILVVEPDPEASETFITKELRAMLTRFKSRVERAAKRRSQTVDFPFATKRPQQAEMLDQVHLALQDQSCVLISAPTGIGKTVAALYPALAHALSQGLKLFFVTAKTTQQQLAVDTLQRMVPDSDSTPFNAVHLRAKEKSCLNDLFYCHESLCDYAQDYRGKVERTGAVEELLNIAVIGPDLFAATGQRHRVCPFELSLDVASEVDAIIGDYNYVFDPGAYLRRFFQDGPYDDCILIIDEAHNLYARARDYYSPVLNQRRIRQLLAYCADEPTLLFREFETFFRALDAIFPQLYEEALEPPTPGTYIPVSPPLQQMAELRQQLESVMVDYVIYRRRMGHEPGGDLIQDFYYAFQRLCDVLALGGDEFEYLYAHDSEEAVFKVLCKDASRFLRQRLEGFHSVIAMSATLTPFAFYQDVLGFPPDRTFAVELPAPFPVENRCIVTIPQVSTAYRDRQRDAPKVAEIIETIIAQRQGHYCAFFPSFAYLRQVRSYLKLPPDRLLEQLENMSERDRAWMLRQLERSQGEGLLMLAVQGGIFAEGVDYPGEMLIGTIIVGPGLPRFDMEQELIRAYYDEHYDNGFAYAYLYPGMNRVVQSAGRVIRSETDVGMIALVGKRFTYRNYTECLPSHWYTESPRELVSRNYQQRLQQFWRGHASGNV</sequence>
<dbReference type="SMART" id="SM00491">
    <property type="entry name" value="HELICc2"/>
    <property type="match status" value="1"/>
</dbReference>
<dbReference type="GO" id="GO:0003677">
    <property type="term" value="F:DNA binding"/>
    <property type="evidence" value="ECO:0007669"/>
    <property type="project" value="UniProtKB-KW"/>
</dbReference>
<keyword evidence="6" id="KW-0347">Helicase</keyword>
<dbReference type="PATRIC" id="fig|1429438.4.peg.6531"/>
<evidence type="ECO:0000256" key="8">
    <source>
        <dbReference type="ARBA" id="ARBA00023004"/>
    </source>
</evidence>
<protein>
    <recommendedName>
        <fullName evidence="14">Helicase ATP-binding domain-containing protein</fullName>
    </recommendedName>
</protein>
<dbReference type="InterPro" id="IPR045028">
    <property type="entry name" value="DinG/Rad3-like"/>
</dbReference>
<evidence type="ECO:0000256" key="12">
    <source>
        <dbReference type="ARBA" id="ARBA00023235"/>
    </source>
</evidence>
<dbReference type="PANTHER" id="PTHR11472:SF34">
    <property type="entry name" value="REGULATOR OF TELOMERE ELONGATION HELICASE 1"/>
    <property type="match status" value="1"/>
</dbReference>
<dbReference type="GO" id="GO:0051539">
    <property type="term" value="F:4 iron, 4 sulfur cluster binding"/>
    <property type="evidence" value="ECO:0007669"/>
    <property type="project" value="UniProtKB-KW"/>
</dbReference>
<dbReference type="AlphaFoldDB" id="W4L8R8"/>
<dbReference type="GO" id="GO:0043139">
    <property type="term" value="F:5'-3' DNA helicase activity"/>
    <property type="evidence" value="ECO:0007669"/>
    <property type="project" value="UniProtKB-EC"/>
</dbReference>
<comment type="caution">
    <text evidence="15">The sequence shown here is derived from an EMBL/GenBank/DDBJ whole genome shotgun (WGS) entry which is preliminary data.</text>
</comment>
<dbReference type="Pfam" id="PF06733">
    <property type="entry name" value="DEAD_2"/>
    <property type="match status" value="1"/>
</dbReference>
<dbReference type="InterPro" id="IPR006554">
    <property type="entry name" value="Helicase-like_DEXD_c2"/>
</dbReference>
<dbReference type="GO" id="GO:0005524">
    <property type="term" value="F:ATP binding"/>
    <property type="evidence" value="ECO:0007669"/>
    <property type="project" value="UniProtKB-KW"/>
</dbReference>
<keyword evidence="2" id="KW-0479">Metal-binding</keyword>
<dbReference type="SUPFAM" id="SSF52540">
    <property type="entry name" value="P-loop containing nucleoside triphosphate hydrolases"/>
    <property type="match status" value="1"/>
</dbReference>
<dbReference type="Pfam" id="PF13307">
    <property type="entry name" value="Helicase_C_2"/>
    <property type="match status" value="1"/>
</dbReference>
<evidence type="ECO:0000313" key="15">
    <source>
        <dbReference type="EMBL" id="ETW94483.1"/>
    </source>
</evidence>
<evidence type="ECO:0000313" key="16">
    <source>
        <dbReference type="Proteomes" id="UP000019141"/>
    </source>
</evidence>
<evidence type="ECO:0000256" key="2">
    <source>
        <dbReference type="ARBA" id="ARBA00022723"/>
    </source>
</evidence>
<keyword evidence="5" id="KW-0378">Hydrolase</keyword>
<keyword evidence="8" id="KW-0408">Iron</keyword>
<dbReference type="EMBL" id="AZHW01001061">
    <property type="protein sequence ID" value="ETW94483.1"/>
    <property type="molecule type" value="Genomic_DNA"/>
</dbReference>
<keyword evidence="7" id="KW-0067">ATP-binding</keyword>
<evidence type="ECO:0000256" key="10">
    <source>
        <dbReference type="ARBA" id="ARBA00023125"/>
    </source>
</evidence>
<accession>W4L8R8</accession>
<dbReference type="InterPro" id="IPR011604">
    <property type="entry name" value="PDDEXK-like_dom_sf"/>
</dbReference>